<reference evidence="2 3" key="1">
    <citation type="journal article" date="2019" name="Sci. Rep.">
        <title>Orb-weaving spider Araneus ventricosus genome elucidates the spidroin gene catalogue.</title>
        <authorList>
            <person name="Kono N."/>
            <person name="Nakamura H."/>
            <person name="Ohtoshi R."/>
            <person name="Moran D.A.P."/>
            <person name="Shinohara A."/>
            <person name="Yoshida Y."/>
            <person name="Fujiwara M."/>
            <person name="Mori M."/>
            <person name="Tomita M."/>
            <person name="Arakawa K."/>
        </authorList>
    </citation>
    <scope>NUCLEOTIDE SEQUENCE [LARGE SCALE GENOMIC DNA]</scope>
</reference>
<dbReference type="SUPFAM" id="SSF81383">
    <property type="entry name" value="F-box domain"/>
    <property type="match status" value="1"/>
</dbReference>
<dbReference type="Proteomes" id="UP000499080">
    <property type="component" value="Unassembled WGS sequence"/>
</dbReference>
<proteinExistence type="predicted"/>
<evidence type="ECO:0000259" key="1">
    <source>
        <dbReference type="PROSITE" id="PS50181"/>
    </source>
</evidence>
<protein>
    <recommendedName>
        <fullName evidence="1">F-box domain-containing protein</fullName>
    </recommendedName>
</protein>
<keyword evidence="3" id="KW-1185">Reference proteome</keyword>
<dbReference type="PROSITE" id="PS50181">
    <property type="entry name" value="FBOX"/>
    <property type="match status" value="1"/>
</dbReference>
<evidence type="ECO:0000313" key="3">
    <source>
        <dbReference type="Proteomes" id="UP000499080"/>
    </source>
</evidence>
<dbReference type="PANTHER" id="PTHR20933:SF3">
    <property type="entry name" value="F-BOX ONLY PROTEIN 33"/>
    <property type="match status" value="1"/>
</dbReference>
<dbReference type="InterPro" id="IPR036047">
    <property type="entry name" value="F-box-like_dom_sf"/>
</dbReference>
<dbReference type="Gene3D" id="1.20.1280.50">
    <property type="match status" value="1"/>
</dbReference>
<feature type="domain" description="F-box" evidence="1">
    <location>
        <begin position="68"/>
        <end position="114"/>
    </location>
</feature>
<dbReference type="GO" id="GO:0031398">
    <property type="term" value="P:positive regulation of protein ubiquitination"/>
    <property type="evidence" value="ECO:0007669"/>
    <property type="project" value="TreeGrafter"/>
</dbReference>
<name>A0A4Y2NBT9_ARAVE</name>
<dbReference type="OrthoDB" id="8757000at2759"/>
<evidence type="ECO:0000313" key="2">
    <source>
        <dbReference type="EMBL" id="GBN36855.1"/>
    </source>
</evidence>
<dbReference type="InterPro" id="IPR001810">
    <property type="entry name" value="F-box_dom"/>
</dbReference>
<accession>A0A4Y2NBT9</accession>
<dbReference type="Pfam" id="PF00646">
    <property type="entry name" value="F-box"/>
    <property type="match status" value="1"/>
</dbReference>
<dbReference type="AlphaFoldDB" id="A0A4Y2NBT9"/>
<comment type="caution">
    <text evidence="2">The sequence shown here is derived from an EMBL/GenBank/DDBJ whole genome shotgun (WGS) entry which is preliminary data.</text>
</comment>
<dbReference type="FunFam" id="1.20.1280.50:FF:000005">
    <property type="entry name" value="F-box/LRR-repeat protein 3 isoform X1"/>
    <property type="match status" value="1"/>
</dbReference>
<dbReference type="PANTHER" id="PTHR20933">
    <property type="entry name" value="F-BOX ONLY PROTEIN 33"/>
    <property type="match status" value="1"/>
</dbReference>
<gene>
    <name evidence="2" type="ORF">AVEN_114763_1</name>
</gene>
<sequence length="135" mass="15661">MSFEEHILANFEDDKANIILKKNDCNSTNSIDRLYSSDNSVGIKCNASQRLNNSGTSDDDDKQLSVNESNWAELPSLIVKHIYSFLSRCDQYRMSLVCSRWAKALESPYLWKIMKFYLSESDYPFRNFYSIEISS</sequence>
<organism evidence="2 3">
    <name type="scientific">Araneus ventricosus</name>
    <name type="common">Orbweaver spider</name>
    <name type="synonym">Epeira ventricosa</name>
    <dbReference type="NCBI Taxonomy" id="182803"/>
    <lineage>
        <taxon>Eukaryota</taxon>
        <taxon>Metazoa</taxon>
        <taxon>Ecdysozoa</taxon>
        <taxon>Arthropoda</taxon>
        <taxon>Chelicerata</taxon>
        <taxon>Arachnida</taxon>
        <taxon>Araneae</taxon>
        <taxon>Araneomorphae</taxon>
        <taxon>Entelegynae</taxon>
        <taxon>Araneoidea</taxon>
        <taxon>Araneidae</taxon>
        <taxon>Araneus</taxon>
    </lineage>
</organism>
<dbReference type="EMBL" id="BGPR01008911">
    <property type="protein sequence ID" value="GBN36855.1"/>
    <property type="molecule type" value="Genomic_DNA"/>
</dbReference>